<evidence type="ECO:0000256" key="7">
    <source>
        <dbReference type="RuleBase" id="RU000461"/>
    </source>
</evidence>
<dbReference type="GO" id="GO:0016705">
    <property type="term" value="F:oxidoreductase activity, acting on paired donors, with incorporation or reduction of molecular oxygen"/>
    <property type="evidence" value="ECO:0007669"/>
    <property type="project" value="InterPro"/>
</dbReference>
<dbReference type="PROSITE" id="PS00086">
    <property type="entry name" value="CYTOCHROME_P450"/>
    <property type="match status" value="1"/>
</dbReference>
<keyword evidence="5 7" id="KW-0408">Iron</keyword>
<dbReference type="InterPro" id="IPR017972">
    <property type="entry name" value="Cyt_P450_CS"/>
</dbReference>
<evidence type="ECO:0000313" key="8">
    <source>
        <dbReference type="EMBL" id="GHP01084.1"/>
    </source>
</evidence>
<dbReference type="AlphaFoldDB" id="A0A8J3IYY6"/>
<dbReference type="PRINTS" id="PR00359">
    <property type="entry name" value="BP450"/>
</dbReference>
<evidence type="ECO:0000256" key="6">
    <source>
        <dbReference type="ARBA" id="ARBA00023033"/>
    </source>
</evidence>
<proteinExistence type="inferred from homology"/>
<keyword evidence="3 7" id="KW-0479">Metal-binding</keyword>
<dbReference type="PANTHER" id="PTHR46696:SF1">
    <property type="entry name" value="CYTOCHROME P450 YJIB-RELATED"/>
    <property type="match status" value="1"/>
</dbReference>
<dbReference type="Proteomes" id="UP000597444">
    <property type="component" value="Unassembled WGS sequence"/>
</dbReference>
<reference evidence="8" key="1">
    <citation type="submission" date="2020-10" db="EMBL/GenBank/DDBJ databases">
        <title>Taxonomic study of unclassified bacteria belonging to the class Ktedonobacteria.</title>
        <authorList>
            <person name="Yabe S."/>
            <person name="Wang C.M."/>
            <person name="Zheng Y."/>
            <person name="Sakai Y."/>
            <person name="Cavaletti L."/>
            <person name="Monciardini P."/>
            <person name="Donadio S."/>
        </authorList>
    </citation>
    <scope>NUCLEOTIDE SEQUENCE</scope>
    <source>
        <strain evidence="8">ID150040</strain>
    </source>
</reference>
<accession>A0A8J3IYY6</accession>
<keyword evidence="2 7" id="KW-0349">Heme</keyword>
<dbReference type="FunFam" id="1.10.630.10:FF:000018">
    <property type="entry name" value="Cytochrome P450 monooxygenase"/>
    <property type="match status" value="1"/>
</dbReference>
<evidence type="ECO:0000256" key="4">
    <source>
        <dbReference type="ARBA" id="ARBA00023002"/>
    </source>
</evidence>
<dbReference type="PRINTS" id="PR00385">
    <property type="entry name" value="P450"/>
</dbReference>
<name>A0A8J3IYY6_9CHLR</name>
<evidence type="ECO:0000256" key="1">
    <source>
        <dbReference type="ARBA" id="ARBA00010617"/>
    </source>
</evidence>
<keyword evidence="6 7" id="KW-0503">Monooxygenase</keyword>
<gene>
    <name evidence="8" type="ORF">KSF_111310</name>
</gene>
<protein>
    <submittedName>
        <fullName evidence="8">Cytochrome P450</fullName>
    </submittedName>
</protein>
<evidence type="ECO:0000313" key="9">
    <source>
        <dbReference type="Proteomes" id="UP000597444"/>
    </source>
</evidence>
<organism evidence="8 9">
    <name type="scientific">Reticulibacter mediterranei</name>
    <dbReference type="NCBI Taxonomy" id="2778369"/>
    <lineage>
        <taxon>Bacteria</taxon>
        <taxon>Bacillati</taxon>
        <taxon>Chloroflexota</taxon>
        <taxon>Ktedonobacteria</taxon>
        <taxon>Ktedonobacterales</taxon>
        <taxon>Reticulibacteraceae</taxon>
        <taxon>Reticulibacter</taxon>
    </lineage>
</organism>
<dbReference type="GO" id="GO:0020037">
    <property type="term" value="F:heme binding"/>
    <property type="evidence" value="ECO:0007669"/>
    <property type="project" value="InterPro"/>
</dbReference>
<dbReference type="InterPro" id="IPR002397">
    <property type="entry name" value="Cyt_P450_B"/>
</dbReference>
<evidence type="ECO:0000256" key="5">
    <source>
        <dbReference type="ARBA" id="ARBA00023004"/>
    </source>
</evidence>
<dbReference type="RefSeq" id="WP_220211653.1">
    <property type="nucleotide sequence ID" value="NZ_BNJK01000004.1"/>
</dbReference>
<dbReference type="Pfam" id="PF00067">
    <property type="entry name" value="p450"/>
    <property type="match status" value="1"/>
</dbReference>
<evidence type="ECO:0000256" key="2">
    <source>
        <dbReference type="ARBA" id="ARBA00022617"/>
    </source>
</evidence>
<dbReference type="GO" id="GO:0004497">
    <property type="term" value="F:monooxygenase activity"/>
    <property type="evidence" value="ECO:0007669"/>
    <property type="project" value="UniProtKB-KW"/>
</dbReference>
<evidence type="ECO:0000256" key="3">
    <source>
        <dbReference type="ARBA" id="ARBA00022723"/>
    </source>
</evidence>
<keyword evidence="4 7" id="KW-0560">Oxidoreductase</keyword>
<comment type="similarity">
    <text evidence="1 7">Belongs to the cytochrome P450 family.</text>
</comment>
<dbReference type="EMBL" id="BNJK01000004">
    <property type="protein sequence ID" value="GHP01084.1"/>
    <property type="molecule type" value="Genomic_DNA"/>
</dbReference>
<dbReference type="Gene3D" id="1.10.630.10">
    <property type="entry name" value="Cytochrome P450"/>
    <property type="match status" value="1"/>
</dbReference>
<sequence>MSHEQLASTDKKKQEEIPSYPFPFADHSLECPAMYDQLREQCPVARVHMPFGGDAYLLTKHTDVVKAWADPKCGVIQTSDGDVPRREVSKLGAGGEEMVSLMSVSDARHNQTRRLVTQAFTVKAANDLAPRVVEVTNTLIDAMKHKGPPADLFEDYAIQTPMTVICEMLGVPRDDEPLFREWGKVIVSNTMTAEEKQDRWKQLTAYLLPLVEQERQHPGNTVFGTLVKAYEKGDEVITQQEMLSFAAALIGAGFETVSTTFTNSAFILLQRPDLIAQLRERLDDPERLASAIEEILRITPIGLGRPRIARTDVTLGETTLHTGEVMMLDILAANRDETVFSQAHEIDFDREYNPMVTFGRGIHACLGQQIARMELRVLWSTLLRRLPTIRLSVTPEEVPWRPNDSATFGPAHLPVTWE</sequence>
<dbReference type="CDD" id="cd11031">
    <property type="entry name" value="Cyp158A-like"/>
    <property type="match status" value="1"/>
</dbReference>
<dbReference type="InterPro" id="IPR036396">
    <property type="entry name" value="Cyt_P450_sf"/>
</dbReference>
<comment type="caution">
    <text evidence="8">The sequence shown here is derived from an EMBL/GenBank/DDBJ whole genome shotgun (WGS) entry which is preliminary data.</text>
</comment>
<dbReference type="PANTHER" id="PTHR46696">
    <property type="entry name" value="P450, PUTATIVE (EUROFUNG)-RELATED"/>
    <property type="match status" value="1"/>
</dbReference>
<dbReference type="SUPFAM" id="SSF48264">
    <property type="entry name" value="Cytochrome P450"/>
    <property type="match status" value="1"/>
</dbReference>
<dbReference type="GO" id="GO:0005506">
    <property type="term" value="F:iron ion binding"/>
    <property type="evidence" value="ECO:0007669"/>
    <property type="project" value="InterPro"/>
</dbReference>
<keyword evidence="9" id="KW-1185">Reference proteome</keyword>
<dbReference type="InterPro" id="IPR001128">
    <property type="entry name" value="Cyt_P450"/>
</dbReference>